<protein>
    <recommendedName>
        <fullName evidence="2">Excalibur calcium-binding domain-containing protein</fullName>
    </recommendedName>
</protein>
<dbReference type="Pfam" id="PF05901">
    <property type="entry name" value="Excalibur"/>
    <property type="match status" value="1"/>
</dbReference>
<dbReference type="CDD" id="cd06577">
    <property type="entry name" value="PASTA_pknB"/>
    <property type="match status" value="1"/>
</dbReference>
<evidence type="ECO:0000259" key="2">
    <source>
        <dbReference type="SMART" id="SM00894"/>
    </source>
</evidence>
<dbReference type="EMBL" id="CP021121">
    <property type="protein sequence ID" value="ARQ72325.1"/>
    <property type="molecule type" value="Genomic_DNA"/>
</dbReference>
<organism evidence="3 4">
    <name type="scientific">Streptomyces marincola</name>
    <dbReference type="NCBI Taxonomy" id="2878388"/>
    <lineage>
        <taxon>Bacteria</taxon>
        <taxon>Bacillati</taxon>
        <taxon>Actinomycetota</taxon>
        <taxon>Actinomycetes</taxon>
        <taxon>Kitasatosporales</taxon>
        <taxon>Streptomycetaceae</taxon>
        <taxon>Streptomyces</taxon>
    </lineage>
</organism>
<dbReference type="SMART" id="SM00894">
    <property type="entry name" value="Excalibur"/>
    <property type="match status" value="1"/>
</dbReference>
<feature type="compositionally biased region" description="Acidic residues" evidence="1">
    <location>
        <begin position="134"/>
        <end position="143"/>
    </location>
</feature>
<evidence type="ECO:0000313" key="3">
    <source>
        <dbReference type="EMBL" id="ARQ72325.1"/>
    </source>
</evidence>
<feature type="region of interest" description="Disordered" evidence="1">
    <location>
        <begin position="70"/>
        <end position="105"/>
    </location>
</feature>
<dbReference type="InterPro" id="IPR008613">
    <property type="entry name" value="Excalibur_Ca-bd_domain"/>
</dbReference>
<evidence type="ECO:0000313" key="4">
    <source>
        <dbReference type="Proteomes" id="UP000194218"/>
    </source>
</evidence>
<dbReference type="AlphaFoldDB" id="A0A1W7D5R3"/>
<evidence type="ECO:0000256" key="1">
    <source>
        <dbReference type="SAM" id="MobiDB-lite"/>
    </source>
</evidence>
<feature type="domain" description="Excalibur calcium-binding" evidence="2">
    <location>
        <begin position="106"/>
        <end position="142"/>
    </location>
</feature>
<feature type="compositionally biased region" description="Acidic residues" evidence="1">
    <location>
        <begin position="91"/>
        <end position="100"/>
    </location>
</feature>
<dbReference type="KEGG" id="smao:CAG99_13020"/>
<dbReference type="Proteomes" id="UP000194218">
    <property type="component" value="Chromosome"/>
</dbReference>
<keyword evidence="4" id="KW-1185">Reference proteome</keyword>
<feature type="region of interest" description="Disordered" evidence="1">
    <location>
        <begin position="121"/>
        <end position="143"/>
    </location>
</feature>
<gene>
    <name evidence="3" type="ORF">CAG99_13020</name>
</gene>
<proteinExistence type="predicted"/>
<reference evidence="3" key="1">
    <citation type="submission" date="2017-05" db="EMBL/GenBank/DDBJ databases">
        <title>Complete genome sequence of Streptomyces sp. SCSIO 03032 revealed the diverse biosynthetic pathways for its bioactive secondary metabolites.</title>
        <authorList>
            <person name="Ma L."/>
            <person name="Zhu Y."/>
            <person name="Zhang W."/>
            <person name="Zhang G."/>
            <person name="Tian X."/>
            <person name="Zhang S."/>
            <person name="Zhang C."/>
        </authorList>
    </citation>
    <scope>NUCLEOTIDE SEQUENCE [LARGE SCALE GENOMIC DNA]</scope>
    <source>
        <strain evidence="3">SCSIO 03032</strain>
    </source>
</reference>
<sequence>MTYSDATDLMSQAGLADIEADSAYSDVELPEDHRDWVVCFQNPHGGEEVRAPEDVRVLLSLTEPRTECPDAQYAELRPEPPPVPTPSIPDPIEEPEDEAEAPGSAYYENCDAVRAAGQAPLYRGEPGYRSGLDRDDDGIACET</sequence>
<accession>A0A1W7D5R3</accession>
<dbReference type="InterPro" id="IPR005543">
    <property type="entry name" value="PASTA_dom"/>
</dbReference>
<feature type="compositionally biased region" description="Pro residues" evidence="1">
    <location>
        <begin position="79"/>
        <end position="89"/>
    </location>
</feature>
<name>A0A1W7D5R3_9ACTN</name>